<dbReference type="GO" id="GO:0065002">
    <property type="term" value="P:intracellular protein transmembrane transport"/>
    <property type="evidence" value="ECO:0007669"/>
    <property type="project" value="TreeGrafter"/>
</dbReference>
<evidence type="ECO:0000256" key="8">
    <source>
        <dbReference type="ARBA" id="ARBA00022989"/>
    </source>
</evidence>
<feature type="region of interest" description="Disordered" evidence="12">
    <location>
        <begin position="156"/>
        <end position="177"/>
    </location>
</feature>
<dbReference type="GO" id="GO:0015450">
    <property type="term" value="F:protein-transporting ATPase activity"/>
    <property type="evidence" value="ECO:0007669"/>
    <property type="project" value="UniProtKB-UniRule"/>
</dbReference>
<dbReference type="GO" id="GO:0009306">
    <property type="term" value="P:protein secretion"/>
    <property type="evidence" value="ECO:0007669"/>
    <property type="project" value="UniProtKB-UniRule"/>
</dbReference>
<dbReference type="AlphaFoldDB" id="A0A1H2SP10"/>
<evidence type="ECO:0000256" key="10">
    <source>
        <dbReference type="ARBA" id="ARBA00023136"/>
    </source>
</evidence>
<evidence type="ECO:0000313" key="13">
    <source>
        <dbReference type="EMBL" id="SDW33393.1"/>
    </source>
</evidence>
<proteinExistence type="inferred from homology"/>
<keyword evidence="7 11" id="KW-0653">Protein transport</keyword>
<organism evidence="13 14">
    <name type="scientific">Thiocapsa roseopersicina</name>
    <dbReference type="NCBI Taxonomy" id="1058"/>
    <lineage>
        <taxon>Bacteria</taxon>
        <taxon>Pseudomonadati</taxon>
        <taxon>Pseudomonadota</taxon>
        <taxon>Gammaproteobacteria</taxon>
        <taxon>Chromatiales</taxon>
        <taxon>Chromatiaceae</taxon>
        <taxon>Thiocapsa</taxon>
    </lineage>
</organism>
<evidence type="ECO:0000256" key="4">
    <source>
        <dbReference type="ARBA" id="ARBA00022448"/>
    </source>
</evidence>
<keyword evidence="9 11" id="KW-0811">Translocation</keyword>
<dbReference type="NCBIfam" id="TIGR00810">
    <property type="entry name" value="secG"/>
    <property type="match status" value="1"/>
</dbReference>
<dbReference type="GO" id="GO:0005886">
    <property type="term" value="C:plasma membrane"/>
    <property type="evidence" value="ECO:0007669"/>
    <property type="project" value="UniProtKB-SubCell"/>
</dbReference>
<dbReference type="Pfam" id="PF03840">
    <property type="entry name" value="SecG"/>
    <property type="match status" value="1"/>
</dbReference>
<comment type="subcellular location">
    <subcellularLocation>
        <location evidence="1 11">Cell membrane</location>
        <topology evidence="1 11">Multi-pass membrane protein</topology>
    </subcellularLocation>
</comment>
<feature type="transmembrane region" description="Helical" evidence="11">
    <location>
        <begin position="56"/>
        <end position="74"/>
    </location>
</feature>
<dbReference type="PANTHER" id="PTHR34182">
    <property type="entry name" value="PROTEIN-EXPORT MEMBRANE PROTEIN SECG"/>
    <property type="match status" value="1"/>
</dbReference>
<evidence type="ECO:0000256" key="12">
    <source>
        <dbReference type="SAM" id="MobiDB-lite"/>
    </source>
</evidence>
<evidence type="ECO:0000313" key="14">
    <source>
        <dbReference type="Proteomes" id="UP000198816"/>
    </source>
</evidence>
<evidence type="ECO:0000256" key="5">
    <source>
        <dbReference type="ARBA" id="ARBA00022475"/>
    </source>
</evidence>
<comment type="caution">
    <text evidence="11">Lacks conserved residue(s) required for the propagation of feature annotation.</text>
</comment>
<evidence type="ECO:0000256" key="2">
    <source>
        <dbReference type="ARBA" id="ARBA00008445"/>
    </source>
</evidence>
<dbReference type="PANTHER" id="PTHR34182:SF1">
    <property type="entry name" value="PROTEIN-EXPORT MEMBRANE PROTEIN SECG"/>
    <property type="match status" value="1"/>
</dbReference>
<keyword evidence="8 11" id="KW-1133">Transmembrane helix</keyword>
<evidence type="ECO:0000256" key="7">
    <source>
        <dbReference type="ARBA" id="ARBA00022927"/>
    </source>
</evidence>
<dbReference type="EMBL" id="FNNZ01000003">
    <property type="protein sequence ID" value="SDW33393.1"/>
    <property type="molecule type" value="Genomic_DNA"/>
</dbReference>
<reference evidence="14" key="1">
    <citation type="submission" date="2016-10" db="EMBL/GenBank/DDBJ databases">
        <authorList>
            <person name="Varghese N."/>
            <person name="Submissions S."/>
        </authorList>
    </citation>
    <scope>NUCLEOTIDE SEQUENCE [LARGE SCALE GENOMIC DNA]</scope>
    <source>
        <strain evidence="14">DSM 217</strain>
    </source>
</reference>
<evidence type="ECO:0000256" key="11">
    <source>
        <dbReference type="RuleBase" id="RU365087"/>
    </source>
</evidence>
<dbReference type="RefSeq" id="WP_093028583.1">
    <property type="nucleotide sequence ID" value="NZ_FNNZ01000003.1"/>
</dbReference>
<dbReference type="InterPro" id="IPR004692">
    <property type="entry name" value="SecG"/>
</dbReference>
<comment type="function">
    <text evidence="11">Involved in protein export. Participates in an early event of protein translocation.</text>
</comment>
<evidence type="ECO:0000256" key="6">
    <source>
        <dbReference type="ARBA" id="ARBA00022692"/>
    </source>
</evidence>
<keyword evidence="5 11" id="KW-1003">Cell membrane</keyword>
<evidence type="ECO:0000256" key="1">
    <source>
        <dbReference type="ARBA" id="ARBA00004651"/>
    </source>
</evidence>
<dbReference type="PRINTS" id="PR01651">
    <property type="entry name" value="SECGEXPORT"/>
</dbReference>
<feature type="region of interest" description="Disordered" evidence="12">
    <location>
        <begin position="103"/>
        <end position="124"/>
    </location>
</feature>
<protein>
    <recommendedName>
        <fullName evidence="3 11">Protein-export membrane protein SecG</fullName>
    </recommendedName>
</protein>
<dbReference type="GO" id="GO:0043952">
    <property type="term" value="P:protein transport by the Sec complex"/>
    <property type="evidence" value="ECO:0007669"/>
    <property type="project" value="TreeGrafter"/>
</dbReference>
<comment type="similarity">
    <text evidence="2 11">Belongs to the SecG family.</text>
</comment>
<name>A0A1H2SP10_THIRO</name>
<keyword evidence="6 11" id="KW-0812">Transmembrane</keyword>
<keyword evidence="10 11" id="KW-0472">Membrane</keyword>
<accession>A0A1H2SP10</accession>
<sequence>MQTILTVMQVFLSLGLIGLILIQHGKGADAGAAFGSGASATVFGARGSGSFLTRTTGIMATMFFLTSMALAYYATKGSEPVTIMDRVDERTIIFPPPVAAPTSDIPAIPGGEERDSQSDVPVGLAPAVGKPAEIVEETVIESAADGAAEVDTTEVILDGSAAEEQNKAEAADPATAE</sequence>
<dbReference type="STRING" id="1058.SAMN05421783_10374"/>
<evidence type="ECO:0000256" key="9">
    <source>
        <dbReference type="ARBA" id="ARBA00023010"/>
    </source>
</evidence>
<keyword evidence="4 11" id="KW-0813">Transport</keyword>
<evidence type="ECO:0000256" key="3">
    <source>
        <dbReference type="ARBA" id="ARBA00017876"/>
    </source>
</evidence>
<gene>
    <name evidence="13" type="ORF">SAMN05421783_10374</name>
</gene>
<dbReference type="OrthoDB" id="9813947at2"/>
<keyword evidence="14" id="KW-1185">Reference proteome</keyword>
<dbReference type="Proteomes" id="UP000198816">
    <property type="component" value="Unassembled WGS sequence"/>
</dbReference>